<evidence type="ECO:0000313" key="7">
    <source>
        <dbReference type="EMBL" id="KAH7125757.1"/>
    </source>
</evidence>
<evidence type="ECO:0000256" key="6">
    <source>
        <dbReference type="PIRSR" id="PIRSR602401-1"/>
    </source>
</evidence>
<comment type="cofactor">
    <cofactor evidence="6">
        <name>heme</name>
        <dbReference type="ChEBI" id="CHEBI:30413"/>
    </cofactor>
</comment>
<dbReference type="Gene3D" id="1.10.630.10">
    <property type="entry name" value="Cytochrome P450"/>
    <property type="match status" value="1"/>
</dbReference>
<dbReference type="InterPro" id="IPR036396">
    <property type="entry name" value="Cyt_P450_sf"/>
</dbReference>
<gene>
    <name evidence="7" type="ORF">B0J11DRAFT_529187</name>
</gene>
<keyword evidence="6" id="KW-0408">Iron</keyword>
<dbReference type="InterPro" id="IPR050121">
    <property type="entry name" value="Cytochrome_P450_monoxygenase"/>
</dbReference>
<proteinExistence type="predicted"/>
<sequence>MSFIGKLYESRWLLLLLTLGLYGISKYRQYRRLRAFKGPFSTGWFEFWHTRTILTMQSHLVYQELNDKYGPLARIGPNDLLTNSTELLAHMNSVRSNYTRTEWYYGATRFEPGRDHIFSELDEEKHTKRRQQMAAGYSGKENLALETDIDDRIRELLHLIRAKCLSTAARSVPVDLGRKIQYFTLDVISTIGFGESLGDLKADSDMHGLIEAGEQGLVVVTSAMALGLTPMLRWPPLARLLGPSEKDKSGHGRMKAIARGLIDSRLEKPTEGRSDMLASFMRHGLSREQIICEAILQIIAGSDTTATAIRSTMLYLIAHPRIYNKLQAEIDDAVSSGNAYSSSSIMSDAALKKLPYLQAVVREGLRIHPALTDVAPKKVPPGGDRVVIEGKQYYLPEGTNIGYNVWAVHRSKDIFGDDAEQFRPERWLLEDNDANKDRLTEMRRTTEMIFGYGKYQCLGKPIAWMEITKVIFELLKHFDWALATPEKPWRTANYMGVFVQDEMWVLVTERGNKQ</sequence>
<dbReference type="SUPFAM" id="SSF48264">
    <property type="entry name" value="Cytochrome P450"/>
    <property type="match status" value="1"/>
</dbReference>
<dbReference type="PRINTS" id="PR00463">
    <property type="entry name" value="EP450I"/>
</dbReference>
<keyword evidence="6" id="KW-0349">Heme</keyword>
<evidence type="ECO:0000256" key="5">
    <source>
        <dbReference type="ARBA" id="ARBA00079990"/>
    </source>
</evidence>
<evidence type="ECO:0000256" key="3">
    <source>
        <dbReference type="ARBA" id="ARBA00067672"/>
    </source>
</evidence>
<dbReference type="CDD" id="cd11060">
    <property type="entry name" value="CYP57A1-like"/>
    <property type="match status" value="1"/>
</dbReference>
<keyword evidence="6" id="KW-0479">Metal-binding</keyword>
<dbReference type="FunFam" id="1.10.630.10:FF:000076">
    <property type="entry name" value="Cytochrome P450 monooxygenase"/>
    <property type="match status" value="1"/>
</dbReference>
<dbReference type="GO" id="GO:0004497">
    <property type="term" value="F:monooxygenase activity"/>
    <property type="evidence" value="ECO:0007669"/>
    <property type="project" value="InterPro"/>
</dbReference>
<evidence type="ECO:0000256" key="2">
    <source>
        <dbReference type="ARBA" id="ARBA00023026"/>
    </source>
</evidence>
<dbReference type="OrthoDB" id="3934656at2759"/>
<name>A0A9P9DVG4_9PLEO</name>
<dbReference type="EMBL" id="JAGMWT010000007">
    <property type="protein sequence ID" value="KAH7125757.1"/>
    <property type="molecule type" value="Genomic_DNA"/>
</dbReference>
<dbReference type="PRINTS" id="PR00385">
    <property type="entry name" value="P450"/>
</dbReference>
<organism evidence="7 8">
    <name type="scientific">Dendryphion nanum</name>
    <dbReference type="NCBI Taxonomy" id="256645"/>
    <lineage>
        <taxon>Eukaryota</taxon>
        <taxon>Fungi</taxon>
        <taxon>Dikarya</taxon>
        <taxon>Ascomycota</taxon>
        <taxon>Pezizomycotina</taxon>
        <taxon>Dothideomycetes</taxon>
        <taxon>Pleosporomycetidae</taxon>
        <taxon>Pleosporales</taxon>
        <taxon>Torulaceae</taxon>
        <taxon>Dendryphion</taxon>
    </lineage>
</organism>
<dbReference type="InterPro" id="IPR001128">
    <property type="entry name" value="Cyt_P450"/>
</dbReference>
<dbReference type="AlphaFoldDB" id="A0A9P9DVG4"/>
<reference evidence="7" key="1">
    <citation type="journal article" date="2021" name="Nat. Commun.">
        <title>Genetic determinants of endophytism in the Arabidopsis root mycobiome.</title>
        <authorList>
            <person name="Mesny F."/>
            <person name="Miyauchi S."/>
            <person name="Thiergart T."/>
            <person name="Pickel B."/>
            <person name="Atanasova L."/>
            <person name="Karlsson M."/>
            <person name="Huettel B."/>
            <person name="Barry K.W."/>
            <person name="Haridas S."/>
            <person name="Chen C."/>
            <person name="Bauer D."/>
            <person name="Andreopoulos W."/>
            <person name="Pangilinan J."/>
            <person name="LaButti K."/>
            <person name="Riley R."/>
            <person name="Lipzen A."/>
            <person name="Clum A."/>
            <person name="Drula E."/>
            <person name="Henrissat B."/>
            <person name="Kohler A."/>
            <person name="Grigoriev I.V."/>
            <person name="Martin F.M."/>
            <person name="Hacquard S."/>
        </authorList>
    </citation>
    <scope>NUCLEOTIDE SEQUENCE</scope>
    <source>
        <strain evidence="7">MPI-CAGE-CH-0243</strain>
    </source>
</reference>
<dbReference type="GO" id="GO:0020037">
    <property type="term" value="F:heme binding"/>
    <property type="evidence" value="ECO:0007669"/>
    <property type="project" value="InterPro"/>
</dbReference>
<evidence type="ECO:0000313" key="8">
    <source>
        <dbReference type="Proteomes" id="UP000700596"/>
    </source>
</evidence>
<dbReference type="Pfam" id="PF00067">
    <property type="entry name" value="p450"/>
    <property type="match status" value="1"/>
</dbReference>
<keyword evidence="8" id="KW-1185">Reference proteome</keyword>
<accession>A0A9P9DVG4</accession>
<dbReference type="PANTHER" id="PTHR24305">
    <property type="entry name" value="CYTOCHROME P450"/>
    <property type="match status" value="1"/>
</dbReference>
<protein>
    <recommendedName>
        <fullName evidence="4">Cytochrome P450 monooxygenase ABA1</fullName>
    </recommendedName>
    <alternativeName>
        <fullName evidence="5">Abscisic acid biosynthesis protein 1</fullName>
    </alternativeName>
    <alternativeName>
        <fullName evidence="3">Cytochrome P450 monooxygenase aba1</fullName>
    </alternativeName>
</protein>
<dbReference type="Proteomes" id="UP000700596">
    <property type="component" value="Unassembled WGS sequence"/>
</dbReference>
<dbReference type="PANTHER" id="PTHR24305:SF236">
    <property type="entry name" value="PISATIN DEMETHYLASE"/>
    <property type="match status" value="1"/>
</dbReference>
<feature type="binding site" description="axial binding residue" evidence="6">
    <location>
        <position position="457"/>
    </location>
    <ligand>
        <name>heme</name>
        <dbReference type="ChEBI" id="CHEBI:30413"/>
    </ligand>
    <ligandPart>
        <name>Fe</name>
        <dbReference type="ChEBI" id="CHEBI:18248"/>
    </ligandPart>
</feature>
<comment type="caution">
    <text evidence="7">The sequence shown here is derived from an EMBL/GenBank/DDBJ whole genome shotgun (WGS) entry which is preliminary data.</text>
</comment>
<dbReference type="GO" id="GO:0016705">
    <property type="term" value="F:oxidoreductase activity, acting on paired donors, with incorporation or reduction of molecular oxygen"/>
    <property type="evidence" value="ECO:0007669"/>
    <property type="project" value="InterPro"/>
</dbReference>
<dbReference type="GO" id="GO:0005506">
    <property type="term" value="F:iron ion binding"/>
    <property type="evidence" value="ECO:0007669"/>
    <property type="project" value="InterPro"/>
</dbReference>
<evidence type="ECO:0000256" key="4">
    <source>
        <dbReference type="ARBA" id="ARBA00068222"/>
    </source>
</evidence>
<keyword evidence="2" id="KW-0843">Virulence</keyword>
<dbReference type="InterPro" id="IPR002401">
    <property type="entry name" value="Cyt_P450_E_grp-I"/>
</dbReference>
<evidence type="ECO:0000256" key="1">
    <source>
        <dbReference type="ARBA" id="ARBA00004972"/>
    </source>
</evidence>
<comment type="pathway">
    <text evidence="1">Hormone biosynthesis.</text>
</comment>